<evidence type="ECO:0000313" key="4">
    <source>
        <dbReference type="EMBL" id="EKB54061.1"/>
    </source>
</evidence>
<dbReference type="Proteomes" id="UP000005147">
    <property type="component" value="Unassembled WGS sequence"/>
</dbReference>
<keyword evidence="5" id="KW-1185">Reference proteome</keyword>
<dbReference type="eggNOG" id="COG3711">
    <property type="taxonomic scope" value="Bacteria"/>
</dbReference>
<dbReference type="STRING" id="883112.HMPREF9707_01362"/>
<dbReference type="InterPro" id="IPR050661">
    <property type="entry name" value="BglG_antiterminators"/>
</dbReference>
<evidence type="ECO:0000256" key="1">
    <source>
        <dbReference type="ARBA" id="ARBA00023015"/>
    </source>
</evidence>
<proteinExistence type="predicted"/>
<dbReference type="InterPro" id="IPR007737">
    <property type="entry name" value="Mga_HTH"/>
</dbReference>
<evidence type="ECO:0000259" key="3">
    <source>
        <dbReference type="Pfam" id="PF05043"/>
    </source>
</evidence>
<comment type="caution">
    <text evidence="4">The sequence shown here is derived from an EMBL/GenBank/DDBJ whole genome shotgun (WGS) entry which is preliminary data.</text>
</comment>
<keyword evidence="2" id="KW-0804">Transcription</keyword>
<name>K1LHE7_9LACT</name>
<sequence>MFANLMSHKQIRQLELIDYVLNHPQVFVSFADLKKEFDISDRVLRRDIKEILDLCKNQLEINIIQELVSIQFKRIANYNEVFRMFARDSIAFKLFDDIIFQRFDDVTHLFDQYYISRSTGYRYLNTLNEFFASQGIQVEINTNPLTLTGNEIDVRALIPNFLTMYYHVDECPFQMFSLPLIHRIFQAIASRFTYVGIFSNNRSFYYQIASNLDRTLRGHLVQSDQWQLDQSYWGFSEHTQDYPTDLIHVLEEVGLEPTNDTIEQLLVGICNNQVIVNATHLNLRMEQDEAFGYQVIDFYNQLDHIAQKYNIQHLTLREKNLVAVIGYNLMAVYVMPPNIFTMNQRHAEGNSLDVFDELNPAFFNDVKDIMHQFLRHFGADTKMNETSSILFYVISYWPDLVMQLSKHRVEPNILIFLENSAAGQQFRHFLQSTSLHQAHIHVVSNPVECSEFATRDWDIVISDHELPQMRTRYFIGVDTLLPTNEHIDKVNRLVKQLRFPHELNRK</sequence>
<gene>
    <name evidence="4" type="ORF">HMPREF9707_01362</name>
</gene>
<dbReference type="HOGENOM" id="CLU_038821_0_0_9"/>
<keyword evidence="1" id="KW-0805">Transcription regulation</keyword>
<dbReference type="PANTHER" id="PTHR30185">
    <property type="entry name" value="CRYPTIC BETA-GLUCOSIDE BGL OPERON ANTITERMINATOR"/>
    <property type="match status" value="1"/>
</dbReference>
<dbReference type="Pfam" id="PF05043">
    <property type="entry name" value="Mga"/>
    <property type="match status" value="1"/>
</dbReference>
<accession>K1LHE7</accession>
<protein>
    <recommendedName>
        <fullName evidence="3">Mga helix-turn-helix domain-containing protein</fullName>
    </recommendedName>
</protein>
<dbReference type="EMBL" id="AGZE01000036">
    <property type="protein sequence ID" value="EKB54061.1"/>
    <property type="molecule type" value="Genomic_DNA"/>
</dbReference>
<evidence type="ECO:0000313" key="5">
    <source>
        <dbReference type="Proteomes" id="UP000005147"/>
    </source>
</evidence>
<evidence type="ECO:0000256" key="2">
    <source>
        <dbReference type="ARBA" id="ARBA00023163"/>
    </source>
</evidence>
<organism evidence="4 5">
    <name type="scientific">Falseniella ignava CCUG 37419</name>
    <dbReference type="NCBI Taxonomy" id="883112"/>
    <lineage>
        <taxon>Bacteria</taxon>
        <taxon>Bacillati</taxon>
        <taxon>Bacillota</taxon>
        <taxon>Bacilli</taxon>
        <taxon>Lactobacillales</taxon>
        <taxon>Aerococcaceae</taxon>
        <taxon>Falseniella</taxon>
    </lineage>
</organism>
<reference evidence="4 5" key="1">
    <citation type="submission" date="2012-07" db="EMBL/GenBank/DDBJ databases">
        <title>The Genome Sequence of Facklamia ignava CCUG 37419.</title>
        <authorList>
            <consortium name="The Broad Institute Genome Sequencing Platform"/>
            <person name="Earl A."/>
            <person name="Ward D."/>
            <person name="Feldgarden M."/>
            <person name="Gevers D."/>
            <person name="Huys G."/>
            <person name="Walker B."/>
            <person name="Young S.K."/>
            <person name="Zeng Q."/>
            <person name="Gargeya S."/>
            <person name="Fitzgerald M."/>
            <person name="Haas B."/>
            <person name="Abouelleil A."/>
            <person name="Alvarado L."/>
            <person name="Arachchi H.M."/>
            <person name="Berlin A.M."/>
            <person name="Chapman S.B."/>
            <person name="Goldberg J."/>
            <person name="Griggs A."/>
            <person name="Gujja S."/>
            <person name="Hansen M."/>
            <person name="Howarth C."/>
            <person name="Imamovic A."/>
            <person name="Larimer J."/>
            <person name="McCowen C."/>
            <person name="Montmayeur A."/>
            <person name="Murphy C."/>
            <person name="Neiman D."/>
            <person name="Pearson M."/>
            <person name="Priest M."/>
            <person name="Roberts A."/>
            <person name="Saif S."/>
            <person name="Shea T."/>
            <person name="Sisk P."/>
            <person name="Sykes S."/>
            <person name="Wortman J."/>
            <person name="Nusbaum C."/>
            <person name="Birren B."/>
        </authorList>
    </citation>
    <scope>NUCLEOTIDE SEQUENCE [LARGE SCALE GENOMIC DNA]</scope>
    <source>
        <strain evidence="4 5">CCUG 37419</strain>
    </source>
</reference>
<dbReference type="PANTHER" id="PTHR30185:SF18">
    <property type="entry name" value="TRANSCRIPTIONAL REGULATOR MTLR"/>
    <property type="match status" value="1"/>
</dbReference>
<feature type="domain" description="Mga helix-turn-helix" evidence="3">
    <location>
        <begin position="78"/>
        <end position="160"/>
    </location>
</feature>
<dbReference type="AlphaFoldDB" id="K1LHE7"/>
<dbReference type="PATRIC" id="fig|883112.3.peg.1358"/>
<dbReference type="RefSeq" id="WP_006701997.1">
    <property type="nucleotide sequence ID" value="NZ_JH932301.1"/>
</dbReference>